<organism evidence="1 2">
    <name type="scientific">Protopolystoma xenopodis</name>
    <dbReference type="NCBI Taxonomy" id="117903"/>
    <lineage>
        <taxon>Eukaryota</taxon>
        <taxon>Metazoa</taxon>
        <taxon>Spiralia</taxon>
        <taxon>Lophotrochozoa</taxon>
        <taxon>Platyhelminthes</taxon>
        <taxon>Monogenea</taxon>
        <taxon>Polyopisthocotylea</taxon>
        <taxon>Polystomatidea</taxon>
        <taxon>Polystomatidae</taxon>
        <taxon>Protopolystoma</taxon>
    </lineage>
</organism>
<gene>
    <name evidence="1" type="ORF">PXEA_LOCUS2718</name>
</gene>
<proteinExistence type="predicted"/>
<accession>A0A3S5FBZ4</accession>
<evidence type="ECO:0000313" key="2">
    <source>
        <dbReference type="Proteomes" id="UP000784294"/>
    </source>
</evidence>
<dbReference type="EMBL" id="CAAALY010005924">
    <property type="protein sequence ID" value="VEL09278.1"/>
    <property type="molecule type" value="Genomic_DNA"/>
</dbReference>
<name>A0A3S5FBZ4_9PLAT</name>
<dbReference type="AlphaFoldDB" id="A0A3S5FBZ4"/>
<sequence length="59" mass="6590">MTDEISSRSHQGRRTVSRGLLRTMQRAKVQANPPSVSGAANLRIPCTHLLKRNEKYASI</sequence>
<keyword evidence="2" id="KW-1185">Reference proteome</keyword>
<protein>
    <submittedName>
        <fullName evidence="1">Uncharacterized protein</fullName>
    </submittedName>
</protein>
<dbReference type="Proteomes" id="UP000784294">
    <property type="component" value="Unassembled WGS sequence"/>
</dbReference>
<comment type="caution">
    <text evidence="1">The sequence shown here is derived from an EMBL/GenBank/DDBJ whole genome shotgun (WGS) entry which is preliminary data.</text>
</comment>
<reference evidence="1" key="1">
    <citation type="submission" date="2018-11" db="EMBL/GenBank/DDBJ databases">
        <authorList>
            <consortium name="Pathogen Informatics"/>
        </authorList>
    </citation>
    <scope>NUCLEOTIDE SEQUENCE</scope>
</reference>
<evidence type="ECO:0000313" key="1">
    <source>
        <dbReference type="EMBL" id="VEL09278.1"/>
    </source>
</evidence>